<dbReference type="InterPro" id="IPR036390">
    <property type="entry name" value="WH_DNA-bd_sf"/>
</dbReference>
<keyword evidence="3" id="KW-0804">Transcription</keyword>
<evidence type="ECO:0000259" key="4">
    <source>
        <dbReference type="PROSITE" id="PS50987"/>
    </source>
</evidence>
<evidence type="ECO:0000313" key="5">
    <source>
        <dbReference type="EMBL" id="OSK90536.1"/>
    </source>
</evidence>
<dbReference type="Pfam" id="PF12840">
    <property type="entry name" value="HTH_20"/>
    <property type="match status" value="1"/>
</dbReference>
<evidence type="ECO:0000256" key="3">
    <source>
        <dbReference type="ARBA" id="ARBA00023163"/>
    </source>
</evidence>
<gene>
    <name evidence="5" type="ORF">ECXG_02328</name>
</gene>
<dbReference type="Proteomes" id="UP000193942">
    <property type="component" value="Unassembled WGS sequence"/>
</dbReference>
<dbReference type="InterPro" id="IPR036388">
    <property type="entry name" value="WH-like_DNA-bd_sf"/>
</dbReference>
<dbReference type="NCBIfam" id="NF033788">
    <property type="entry name" value="HTH_metalloreg"/>
    <property type="match status" value="1"/>
</dbReference>
<dbReference type="CDD" id="cd00090">
    <property type="entry name" value="HTH_ARSR"/>
    <property type="match status" value="1"/>
</dbReference>
<accession>A0A1X3IW10</accession>
<dbReference type="Gene3D" id="1.10.10.10">
    <property type="entry name" value="Winged helix-like DNA-binding domain superfamily/Winged helix DNA-binding domain"/>
    <property type="match status" value="1"/>
</dbReference>
<keyword evidence="2" id="KW-0238">DNA-binding</keyword>
<keyword evidence="1" id="KW-0805">Transcription regulation</keyword>
<dbReference type="InterPro" id="IPR001845">
    <property type="entry name" value="HTH_ArsR_DNA-bd_dom"/>
</dbReference>
<dbReference type="AlphaFoldDB" id="A0A1X3IW10"/>
<evidence type="ECO:0000256" key="1">
    <source>
        <dbReference type="ARBA" id="ARBA00023015"/>
    </source>
</evidence>
<dbReference type="InterPro" id="IPR051011">
    <property type="entry name" value="Metal_resp_trans_reg"/>
</dbReference>
<protein>
    <submittedName>
        <fullName evidence="5">Putative transcriptional regulator, ArsR family</fullName>
    </submittedName>
</protein>
<dbReference type="GO" id="GO:0003700">
    <property type="term" value="F:DNA-binding transcription factor activity"/>
    <property type="evidence" value="ECO:0007669"/>
    <property type="project" value="InterPro"/>
</dbReference>
<proteinExistence type="predicted"/>
<reference evidence="5 6" key="1">
    <citation type="submission" date="2010-04" db="EMBL/GenBank/DDBJ databases">
        <title>The Genome Sequence of Escherichia coli TA447.</title>
        <authorList>
            <consortium name="The Broad Institute Genome Sequencing Platform"/>
            <consortium name="The Broad Institute Genome Sequencing Center for Infectious Disease"/>
            <person name="Feldgarden M."/>
            <person name="Gordon D.M."/>
            <person name="Johnson J.R."/>
            <person name="Johnston B.D."/>
            <person name="Young S."/>
            <person name="Zeng Q."/>
            <person name="Koehrsen M."/>
            <person name="Alvarado L."/>
            <person name="Berlin A.M."/>
            <person name="Borenstein D."/>
            <person name="Chapman S.B."/>
            <person name="Chen Z."/>
            <person name="Engels R."/>
            <person name="Freedman E."/>
            <person name="Gellesch M."/>
            <person name="Goldberg J."/>
            <person name="Griggs A."/>
            <person name="Gujja S."/>
            <person name="Heilman E.R."/>
            <person name="Heiman D.I."/>
            <person name="Hepburn T.A."/>
            <person name="Howarth C."/>
            <person name="Jen D."/>
            <person name="Larson L."/>
            <person name="Mehta T."/>
            <person name="Park D."/>
            <person name="Pearson M."/>
            <person name="Richards J."/>
            <person name="Roberts A."/>
            <person name="Saif S."/>
            <person name="Shea T.D."/>
            <person name="Shenoy N."/>
            <person name="Sisk P."/>
            <person name="Stolte C."/>
            <person name="Sykes S.N."/>
            <person name="Walk T."/>
            <person name="White J."/>
            <person name="Yandava C."/>
            <person name="Haas B."/>
            <person name="Henn M.R."/>
            <person name="Nusbaum C."/>
            <person name="Birren B."/>
        </authorList>
    </citation>
    <scope>NUCLEOTIDE SEQUENCE [LARGE SCALE GENOMIC DNA]</scope>
    <source>
        <strain evidence="5 6">TA447</strain>
    </source>
</reference>
<dbReference type="PANTHER" id="PTHR43132:SF2">
    <property type="entry name" value="ARSENICAL RESISTANCE OPERON REPRESSOR ARSR-RELATED"/>
    <property type="match status" value="1"/>
</dbReference>
<comment type="caution">
    <text evidence="5">The sequence shown here is derived from an EMBL/GenBank/DDBJ whole genome shotgun (WGS) entry which is preliminary data.</text>
</comment>
<evidence type="ECO:0000256" key="2">
    <source>
        <dbReference type="ARBA" id="ARBA00023125"/>
    </source>
</evidence>
<organism evidence="5 6">
    <name type="scientific">Escherichia coli TA447</name>
    <dbReference type="NCBI Taxonomy" id="656447"/>
    <lineage>
        <taxon>Bacteria</taxon>
        <taxon>Pseudomonadati</taxon>
        <taxon>Pseudomonadota</taxon>
        <taxon>Gammaproteobacteria</taxon>
        <taxon>Enterobacterales</taxon>
        <taxon>Enterobacteriaceae</taxon>
        <taxon>Escherichia</taxon>
    </lineage>
</organism>
<evidence type="ECO:0000313" key="6">
    <source>
        <dbReference type="Proteomes" id="UP000193942"/>
    </source>
</evidence>
<dbReference type="SMART" id="SM00418">
    <property type="entry name" value="HTH_ARSR"/>
    <property type="match status" value="1"/>
</dbReference>
<dbReference type="SUPFAM" id="SSF46785">
    <property type="entry name" value="Winged helix' DNA-binding domain"/>
    <property type="match status" value="1"/>
</dbReference>
<name>A0A1X3IW10_ECOLX</name>
<dbReference type="GO" id="GO:0003677">
    <property type="term" value="F:DNA binding"/>
    <property type="evidence" value="ECO:0007669"/>
    <property type="project" value="UniProtKB-KW"/>
</dbReference>
<sequence>MKFRSRYFWYYRNINQTEGCHMQLEEVAKALKELGHPTRLFIFKHLVKAGEQGLPVGELQKQLGIPGSTLSHHISALVSVGLVKQNRESRTLMCVSQYAMLEAIIEFLREECCVNSKTLGEGATKNK</sequence>
<dbReference type="PROSITE" id="PS50987">
    <property type="entry name" value="HTH_ARSR_2"/>
    <property type="match status" value="1"/>
</dbReference>
<dbReference type="EMBL" id="ADIZ01000040">
    <property type="protein sequence ID" value="OSK90536.1"/>
    <property type="molecule type" value="Genomic_DNA"/>
</dbReference>
<dbReference type="PANTHER" id="PTHR43132">
    <property type="entry name" value="ARSENICAL RESISTANCE OPERON REPRESSOR ARSR-RELATED"/>
    <property type="match status" value="1"/>
</dbReference>
<dbReference type="InterPro" id="IPR011991">
    <property type="entry name" value="ArsR-like_HTH"/>
</dbReference>
<feature type="domain" description="HTH arsR-type" evidence="4">
    <location>
        <begin position="14"/>
        <end position="116"/>
    </location>
</feature>